<name>A0ABV6SB05_9SPHN</name>
<sequence>MRELISNARAIVRAYHREVSATESVVEIVAAFWLTACALACGLAFLIIVGGDHA</sequence>
<gene>
    <name evidence="2" type="ORF">ACFFF8_17715</name>
</gene>
<keyword evidence="3" id="KW-1185">Reference proteome</keyword>
<keyword evidence="1" id="KW-1133">Transmembrane helix</keyword>
<reference evidence="2 3" key="1">
    <citation type="submission" date="2024-09" db="EMBL/GenBank/DDBJ databases">
        <authorList>
            <person name="Sun Q."/>
            <person name="Mori K."/>
        </authorList>
    </citation>
    <scope>NUCLEOTIDE SEQUENCE [LARGE SCALE GENOMIC DNA]</scope>
    <source>
        <strain evidence="2 3">CICC 11035S</strain>
    </source>
</reference>
<comment type="caution">
    <text evidence="2">The sequence shown here is derived from an EMBL/GenBank/DDBJ whole genome shotgun (WGS) entry which is preliminary data.</text>
</comment>
<evidence type="ECO:0000313" key="2">
    <source>
        <dbReference type="EMBL" id="MFC0686426.1"/>
    </source>
</evidence>
<protein>
    <submittedName>
        <fullName evidence="2">Uncharacterized protein</fullName>
    </submittedName>
</protein>
<dbReference type="EMBL" id="JBHLTM010000067">
    <property type="protein sequence ID" value="MFC0686426.1"/>
    <property type="molecule type" value="Genomic_DNA"/>
</dbReference>
<organism evidence="2 3">
    <name type="scientific">Novosphingobium clariflavum</name>
    <dbReference type="NCBI Taxonomy" id="2029884"/>
    <lineage>
        <taxon>Bacteria</taxon>
        <taxon>Pseudomonadati</taxon>
        <taxon>Pseudomonadota</taxon>
        <taxon>Alphaproteobacteria</taxon>
        <taxon>Sphingomonadales</taxon>
        <taxon>Sphingomonadaceae</taxon>
        <taxon>Novosphingobium</taxon>
    </lineage>
</organism>
<keyword evidence="1" id="KW-0812">Transmembrane</keyword>
<proteinExistence type="predicted"/>
<accession>A0ABV6SB05</accession>
<feature type="transmembrane region" description="Helical" evidence="1">
    <location>
        <begin position="28"/>
        <end position="49"/>
    </location>
</feature>
<evidence type="ECO:0000313" key="3">
    <source>
        <dbReference type="Proteomes" id="UP001589858"/>
    </source>
</evidence>
<evidence type="ECO:0000256" key="1">
    <source>
        <dbReference type="SAM" id="Phobius"/>
    </source>
</evidence>
<dbReference type="RefSeq" id="WP_267223895.1">
    <property type="nucleotide sequence ID" value="NZ_JAPCWC010000028.1"/>
</dbReference>
<keyword evidence="1" id="KW-0472">Membrane</keyword>
<dbReference type="Proteomes" id="UP001589858">
    <property type="component" value="Unassembled WGS sequence"/>
</dbReference>